<feature type="transmembrane region" description="Helical" evidence="12">
    <location>
        <begin position="55"/>
        <end position="76"/>
    </location>
</feature>
<accession>A0A8H7BWN7</accession>
<evidence type="ECO:0000256" key="1">
    <source>
        <dbReference type="ARBA" id="ARBA00004232"/>
    </source>
</evidence>
<comment type="caution">
    <text evidence="13">The sequence shown here is derived from an EMBL/GenBank/DDBJ whole genome shotgun (WGS) entry which is preliminary data.</text>
</comment>
<evidence type="ECO:0000256" key="8">
    <source>
        <dbReference type="ARBA" id="ARBA00023136"/>
    </source>
</evidence>
<evidence type="ECO:0000256" key="5">
    <source>
        <dbReference type="ARBA" id="ARBA00022692"/>
    </source>
</evidence>
<dbReference type="PANTHER" id="PTHR20996">
    <property type="entry name" value="NUCLEAR ENVELOPE PHOSPHATASE-REGULATORY SUBUNIT 1"/>
    <property type="match status" value="1"/>
</dbReference>
<dbReference type="Pfam" id="PF03907">
    <property type="entry name" value="Spo7"/>
    <property type="match status" value="1"/>
</dbReference>
<evidence type="ECO:0000256" key="4">
    <source>
        <dbReference type="ARBA" id="ARBA00022490"/>
    </source>
</evidence>
<sequence length="152" mass="17735">MDASPSITESISPKPSQRHMDQATYRDLVIFEERLRGNMNRLQQRKRKFEGSDAFVYHLLNTTALLIVAGSLVFFYRSGMYSEKIVYAAKFVPHCNRALQSFNLQFIQRGQSGELGFYSRIPQAFQDGFNAYRRQYYARKRARQAKMKSKSL</sequence>
<keyword evidence="8 12" id="KW-0472">Membrane</keyword>
<evidence type="ECO:0000256" key="9">
    <source>
        <dbReference type="ARBA" id="ARBA00023242"/>
    </source>
</evidence>
<keyword evidence="9" id="KW-0539">Nucleus</keyword>
<protein>
    <recommendedName>
        <fullName evidence="10">Transmembrane protein 188</fullName>
    </recommendedName>
</protein>
<name>A0A8H7BWN7_9FUNG</name>
<dbReference type="GO" id="GO:0005737">
    <property type="term" value="C:cytoplasm"/>
    <property type="evidence" value="ECO:0007669"/>
    <property type="project" value="UniProtKB-SubCell"/>
</dbReference>
<comment type="similarity">
    <text evidence="3">Belongs to the CNEP1R1 family.</text>
</comment>
<reference evidence="13" key="1">
    <citation type="submission" date="2020-01" db="EMBL/GenBank/DDBJ databases">
        <title>Genome Sequencing of Three Apophysomyces-Like Fungal Strains Confirms a Novel Fungal Genus in the Mucoromycota with divergent Burkholderia-like Endosymbiotic Bacteria.</title>
        <authorList>
            <person name="Stajich J.E."/>
            <person name="Macias A.M."/>
            <person name="Carter-House D."/>
            <person name="Lovett B."/>
            <person name="Kasson L.R."/>
            <person name="Berry K."/>
            <person name="Grigoriev I."/>
            <person name="Chang Y."/>
            <person name="Spatafora J."/>
            <person name="Kasson M.T."/>
        </authorList>
    </citation>
    <scope>NUCLEOTIDE SEQUENCE</scope>
    <source>
        <strain evidence="13">NRRL A-21654</strain>
    </source>
</reference>
<dbReference type="AlphaFoldDB" id="A0A8H7BWN7"/>
<evidence type="ECO:0000256" key="10">
    <source>
        <dbReference type="ARBA" id="ARBA00030458"/>
    </source>
</evidence>
<evidence type="ECO:0000256" key="3">
    <source>
        <dbReference type="ARBA" id="ARBA00010998"/>
    </source>
</evidence>
<dbReference type="Proteomes" id="UP000605846">
    <property type="component" value="Unassembled WGS sequence"/>
</dbReference>
<dbReference type="GO" id="GO:0006629">
    <property type="term" value="P:lipid metabolic process"/>
    <property type="evidence" value="ECO:0007669"/>
    <property type="project" value="UniProtKB-KW"/>
</dbReference>
<keyword evidence="6 12" id="KW-1133">Transmembrane helix</keyword>
<organism evidence="13 14">
    <name type="scientific">Apophysomyces ossiformis</name>
    <dbReference type="NCBI Taxonomy" id="679940"/>
    <lineage>
        <taxon>Eukaryota</taxon>
        <taxon>Fungi</taxon>
        <taxon>Fungi incertae sedis</taxon>
        <taxon>Mucoromycota</taxon>
        <taxon>Mucoromycotina</taxon>
        <taxon>Mucoromycetes</taxon>
        <taxon>Mucorales</taxon>
        <taxon>Mucorineae</taxon>
        <taxon>Mucoraceae</taxon>
        <taxon>Apophysomyces</taxon>
    </lineage>
</organism>
<evidence type="ECO:0000313" key="14">
    <source>
        <dbReference type="Proteomes" id="UP000605846"/>
    </source>
</evidence>
<keyword evidence="5 12" id="KW-0812">Transmembrane</keyword>
<evidence type="ECO:0000313" key="13">
    <source>
        <dbReference type="EMBL" id="KAF7732470.1"/>
    </source>
</evidence>
<feature type="compositionally biased region" description="Polar residues" evidence="11">
    <location>
        <begin position="1"/>
        <end position="15"/>
    </location>
</feature>
<feature type="region of interest" description="Disordered" evidence="11">
    <location>
        <begin position="1"/>
        <end position="20"/>
    </location>
</feature>
<proteinExistence type="inferred from homology"/>
<keyword evidence="14" id="KW-1185">Reference proteome</keyword>
<evidence type="ECO:0000256" key="11">
    <source>
        <dbReference type="SAM" id="MobiDB-lite"/>
    </source>
</evidence>
<evidence type="ECO:0000256" key="7">
    <source>
        <dbReference type="ARBA" id="ARBA00023098"/>
    </source>
</evidence>
<dbReference type="InterPro" id="IPR019168">
    <property type="entry name" value="NEP1-R1"/>
</dbReference>
<dbReference type="InterPro" id="IPR005605">
    <property type="entry name" value="Spo7"/>
</dbReference>
<evidence type="ECO:0000256" key="6">
    <source>
        <dbReference type="ARBA" id="ARBA00022989"/>
    </source>
</evidence>
<comment type="subcellular location">
    <subcellularLocation>
        <location evidence="2">Cytoplasm</location>
    </subcellularLocation>
    <subcellularLocation>
        <location evidence="1">Nucleus membrane</location>
        <topology evidence="1">Multi-pass membrane protein</topology>
    </subcellularLocation>
</comment>
<keyword evidence="7" id="KW-0443">Lipid metabolism</keyword>
<dbReference type="GO" id="GO:0071595">
    <property type="term" value="C:Nem1-Spo7 phosphatase complex"/>
    <property type="evidence" value="ECO:0007669"/>
    <property type="project" value="InterPro"/>
</dbReference>
<dbReference type="GO" id="GO:0031965">
    <property type="term" value="C:nuclear membrane"/>
    <property type="evidence" value="ECO:0007669"/>
    <property type="project" value="UniProtKB-SubCell"/>
</dbReference>
<dbReference type="PANTHER" id="PTHR20996:SF1">
    <property type="entry name" value="NUCLEAR ENVELOPE PHOSPHATASE-REGULATORY SUBUNIT 1"/>
    <property type="match status" value="1"/>
</dbReference>
<evidence type="ECO:0000256" key="2">
    <source>
        <dbReference type="ARBA" id="ARBA00004496"/>
    </source>
</evidence>
<evidence type="ECO:0000256" key="12">
    <source>
        <dbReference type="SAM" id="Phobius"/>
    </source>
</evidence>
<dbReference type="OrthoDB" id="5599171at2759"/>
<gene>
    <name evidence="13" type="ORF">EC973_003215</name>
</gene>
<dbReference type="EMBL" id="JABAYA010000002">
    <property type="protein sequence ID" value="KAF7732470.1"/>
    <property type="molecule type" value="Genomic_DNA"/>
</dbReference>
<dbReference type="GO" id="GO:0019888">
    <property type="term" value="F:protein phosphatase regulator activity"/>
    <property type="evidence" value="ECO:0007669"/>
    <property type="project" value="InterPro"/>
</dbReference>
<keyword evidence="4" id="KW-0963">Cytoplasm</keyword>